<feature type="transmembrane region" description="Helical" evidence="1">
    <location>
        <begin position="76"/>
        <end position="99"/>
    </location>
</feature>
<dbReference type="GO" id="GO:0006508">
    <property type="term" value="P:proteolysis"/>
    <property type="evidence" value="ECO:0007669"/>
    <property type="project" value="UniProtKB-KW"/>
</dbReference>
<gene>
    <name evidence="3" type="ORF">SAMN02744124_01827</name>
</gene>
<keyword evidence="3" id="KW-0378">Hydrolase</keyword>
<feature type="transmembrane region" description="Helical" evidence="1">
    <location>
        <begin position="186"/>
        <end position="204"/>
    </location>
</feature>
<name>A0ABY1LWK3_9BACL</name>
<proteinExistence type="predicted"/>
<organism evidence="3 4">
    <name type="scientific">Paenibacillus barengoltzii J12</name>
    <dbReference type="NCBI Taxonomy" id="935846"/>
    <lineage>
        <taxon>Bacteria</taxon>
        <taxon>Bacillati</taxon>
        <taxon>Bacillota</taxon>
        <taxon>Bacilli</taxon>
        <taxon>Bacillales</taxon>
        <taxon>Paenibacillaceae</taxon>
        <taxon>Paenibacillus</taxon>
    </lineage>
</organism>
<feature type="transmembrane region" description="Helical" evidence="1">
    <location>
        <begin position="211"/>
        <end position="231"/>
    </location>
</feature>
<feature type="transmembrane region" description="Helical" evidence="1">
    <location>
        <begin position="243"/>
        <end position="264"/>
    </location>
</feature>
<dbReference type="Proteomes" id="UP000192939">
    <property type="component" value="Unassembled WGS sequence"/>
</dbReference>
<feature type="transmembrane region" description="Helical" evidence="1">
    <location>
        <begin position="111"/>
        <end position="130"/>
    </location>
</feature>
<dbReference type="Pfam" id="PF02517">
    <property type="entry name" value="Rce1-like"/>
    <property type="match status" value="1"/>
</dbReference>
<evidence type="ECO:0000259" key="2">
    <source>
        <dbReference type="Pfam" id="PF02517"/>
    </source>
</evidence>
<feature type="domain" description="CAAX prenyl protease 2/Lysostaphin resistance protein A-like" evidence="2">
    <location>
        <begin position="121"/>
        <end position="226"/>
    </location>
</feature>
<comment type="caution">
    <text evidence="3">The sequence shown here is derived from an EMBL/GenBank/DDBJ whole genome shotgun (WGS) entry which is preliminary data.</text>
</comment>
<dbReference type="RefSeq" id="WP_085278845.1">
    <property type="nucleotide sequence ID" value="NZ_FXAE01000014.1"/>
</dbReference>
<keyword evidence="4" id="KW-1185">Reference proteome</keyword>
<dbReference type="PANTHER" id="PTHR35797">
    <property type="entry name" value="PROTEASE-RELATED"/>
    <property type="match status" value="1"/>
</dbReference>
<sequence>MINIFSSLKDSTKSIVFIVLVLLLAVGFSFIPHMNTFAYMMTPTIAVLIMMLIVTRDGYRKSGWKKLGLHKLGFKSWGFALVIPIIPLAVGFVVAYAANLSSFEPGSDFEGFSWTVFPLLIVFLYIKSVLTQSLGEELGWRGYLLPTMLGCMGRKKAMLLHGAVHGVWHFPLILNTEAYHSGENLWLLLPMTVLSTIFLGPVIGEIRMRTGSVWTSSMIHTTHNLVWLIFAGVTVEHQEAAKYISGDMSLFVILFYAGLTFYMWRRGRTSHN</sequence>
<evidence type="ECO:0000313" key="3">
    <source>
        <dbReference type="EMBL" id="SMF20278.1"/>
    </source>
</evidence>
<feature type="transmembrane region" description="Helical" evidence="1">
    <location>
        <begin position="12"/>
        <end position="31"/>
    </location>
</feature>
<reference evidence="3 4" key="1">
    <citation type="submission" date="2017-04" db="EMBL/GenBank/DDBJ databases">
        <authorList>
            <person name="Varghese N."/>
            <person name="Submissions S."/>
        </authorList>
    </citation>
    <scope>NUCLEOTIDE SEQUENCE [LARGE SCALE GENOMIC DNA]</scope>
    <source>
        <strain evidence="3 4">J12</strain>
    </source>
</reference>
<keyword evidence="1" id="KW-0472">Membrane</keyword>
<protein>
    <submittedName>
        <fullName evidence="3">Predicted protease of the Abi (CAAX) family</fullName>
    </submittedName>
</protein>
<keyword evidence="1" id="KW-0812">Transmembrane</keyword>
<dbReference type="GO" id="GO:0008233">
    <property type="term" value="F:peptidase activity"/>
    <property type="evidence" value="ECO:0007669"/>
    <property type="project" value="UniProtKB-KW"/>
</dbReference>
<keyword evidence="3" id="KW-0645">Protease</keyword>
<keyword evidence="1" id="KW-1133">Transmembrane helix</keyword>
<evidence type="ECO:0000256" key="1">
    <source>
        <dbReference type="SAM" id="Phobius"/>
    </source>
</evidence>
<dbReference type="PANTHER" id="PTHR35797:SF1">
    <property type="entry name" value="PROTEASE"/>
    <property type="match status" value="1"/>
</dbReference>
<feature type="transmembrane region" description="Helical" evidence="1">
    <location>
        <begin position="37"/>
        <end position="55"/>
    </location>
</feature>
<evidence type="ECO:0000313" key="4">
    <source>
        <dbReference type="Proteomes" id="UP000192939"/>
    </source>
</evidence>
<dbReference type="EMBL" id="FXAE01000014">
    <property type="protein sequence ID" value="SMF20278.1"/>
    <property type="molecule type" value="Genomic_DNA"/>
</dbReference>
<feature type="transmembrane region" description="Helical" evidence="1">
    <location>
        <begin position="157"/>
        <end position="174"/>
    </location>
</feature>
<dbReference type="InterPro" id="IPR003675">
    <property type="entry name" value="Rce1/LyrA-like_dom"/>
</dbReference>
<accession>A0ABY1LWK3</accession>
<dbReference type="InterPro" id="IPR042150">
    <property type="entry name" value="MmRce1-like"/>
</dbReference>